<gene>
    <name evidence="2" type="ORF">Scep_003935</name>
</gene>
<evidence type="ECO:0000313" key="3">
    <source>
        <dbReference type="Proteomes" id="UP001419268"/>
    </source>
</evidence>
<protein>
    <submittedName>
        <fullName evidence="2">Uncharacterized protein</fullName>
    </submittedName>
</protein>
<keyword evidence="3" id="KW-1185">Reference proteome</keyword>
<proteinExistence type="predicted"/>
<dbReference type="Proteomes" id="UP001419268">
    <property type="component" value="Unassembled WGS sequence"/>
</dbReference>
<reference evidence="2 3" key="1">
    <citation type="submission" date="2024-01" db="EMBL/GenBank/DDBJ databases">
        <title>Genome assemblies of Stephania.</title>
        <authorList>
            <person name="Yang L."/>
        </authorList>
    </citation>
    <scope>NUCLEOTIDE SEQUENCE [LARGE SCALE GENOMIC DNA]</scope>
    <source>
        <strain evidence="2">JXDWG</strain>
        <tissue evidence="2">Leaf</tissue>
    </source>
</reference>
<dbReference type="EMBL" id="JBBNAG010000002">
    <property type="protein sequence ID" value="KAK9157361.1"/>
    <property type="molecule type" value="Genomic_DNA"/>
</dbReference>
<dbReference type="AlphaFoldDB" id="A0AAP0PYJ0"/>
<evidence type="ECO:0000256" key="1">
    <source>
        <dbReference type="SAM" id="MobiDB-lite"/>
    </source>
</evidence>
<feature type="compositionally biased region" description="Low complexity" evidence="1">
    <location>
        <begin position="57"/>
        <end position="67"/>
    </location>
</feature>
<comment type="caution">
    <text evidence="2">The sequence shown here is derived from an EMBL/GenBank/DDBJ whole genome shotgun (WGS) entry which is preliminary data.</text>
</comment>
<feature type="region of interest" description="Disordered" evidence="1">
    <location>
        <begin position="1"/>
        <end position="78"/>
    </location>
</feature>
<organism evidence="2 3">
    <name type="scientific">Stephania cephalantha</name>
    <dbReference type="NCBI Taxonomy" id="152367"/>
    <lineage>
        <taxon>Eukaryota</taxon>
        <taxon>Viridiplantae</taxon>
        <taxon>Streptophyta</taxon>
        <taxon>Embryophyta</taxon>
        <taxon>Tracheophyta</taxon>
        <taxon>Spermatophyta</taxon>
        <taxon>Magnoliopsida</taxon>
        <taxon>Ranunculales</taxon>
        <taxon>Menispermaceae</taxon>
        <taxon>Menispermoideae</taxon>
        <taxon>Cissampelideae</taxon>
        <taxon>Stephania</taxon>
    </lineage>
</organism>
<sequence length="142" mass="15462">MTSRAAAPRAEKCGGKDRRSRRHRDAATPQRRRGNGPDGDDEPPVELTSGGGGGGARAAQAASGARRPTSESAWARDAMNGAVARYRSAPRMRDFDEITMTRWRDLGVVCRVRKSRREVRAGRQGPRPKSDVFHGHSSISPN</sequence>
<feature type="region of interest" description="Disordered" evidence="1">
    <location>
        <begin position="115"/>
        <end position="142"/>
    </location>
</feature>
<evidence type="ECO:0000313" key="2">
    <source>
        <dbReference type="EMBL" id="KAK9157361.1"/>
    </source>
</evidence>
<accession>A0AAP0PYJ0</accession>
<feature type="compositionally biased region" description="Basic residues" evidence="1">
    <location>
        <begin position="18"/>
        <end position="34"/>
    </location>
</feature>
<name>A0AAP0PYJ0_9MAGN</name>